<protein>
    <recommendedName>
        <fullName evidence="4">BTB domain-containing protein</fullName>
    </recommendedName>
</protein>
<organism evidence="2 3">
    <name type="scientific">Arthrobotrys conoides</name>
    <dbReference type="NCBI Taxonomy" id="74498"/>
    <lineage>
        <taxon>Eukaryota</taxon>
        <taxon>Fungi</taxon>
        <taxon>Dikarya</taxon>
        <taxon>Ascomycota</taxon>
        <taxon>Pezizomycotina</taxon>
        <taxon>Orbiliomycetes</taxon>
        <taxon>Orbiliales</taxon>
        <taxon>Orbiliaceae</taxon>
        <taxon>Arthrobotrys</taxon>
    </lineage>
</organism>
<feature type="region of interest" description="Disordered" evidence="1">
    <location>
        <begin position="1"/>
        <end position="31"/>
    </location>
</feature>
<dbReference type="Proteomes" id="UP001307849">
    <property type="component" value="Unassembled WGS sequence"/>
</dbReference>
<proteinExistence type="predicted"/>
<evidence type="ECO:0000313" key="3">
    <source>
        <dbReference type="Proteomes" id="UP001307849"/>
    </source>
</evidence>
<comment type="caution">
    <text evidence="2">The sequence shown here is derived from an EMBL/GenBank/DDBJ whole genome shotgun (WGS) entry which is preliminary data.</text>
</comment>
<dbReference type="EMBL" id="JAVHJM010000014">
    <property type="protein sequence ID" value="KAK6498174.1"/>
    <property type="molecule type" value="Genomic_DNA"/>
</dbReference>
<sequence length="256" mass="28241">MSALKRTANDLEASSGNASIPHIRMTPDQARERDLKRLAPGDKYADQMFAIGAEKKIYHLHTAIAGPQSIFIEQELDKLKQMKTNRGVTTVEWASVHTFDRIVAWLYSAKGATPTDDLKELGNLYRSARHFGIAPLRFQILAMISSPAYKTKFPGENKEVAIGLLELAYSSASDKDYLDCSEILGDLCTKLVLSMSVRDVVELLEGRRADQAFKKSIRDRLGATKIVFTPEVGDGATPGSAAKKRKVTLRLTQGSL</sequence>
<evidence type="ECO:0000313" key="2">
    <source>
        <dbReference type="EMBL" id="KAK6498174.1"/>
    </source>
</evidence>
<name>A0AAN8RIK1_9PEZI</name>
<accession>A0AAN8RIK1</accession>
<evidence type="ECO:0000256" key="1">
    <source>
        <dbReference type="SAM" id="MobiDB-lite"/>
    </source>
</evidence>
<keyword evidence="3" id="KW-1185">Reference proteome</keyword>
<reference evidence="2 3" key="1">
    <citation type="submission" date="2019-10" db="EMBL/GenBank/DDBJ databases">
        <authorList>
            <person name="Palmer J.M."/>
        </authorList>
    </citation>
    <scope>NUCLEOTIDE SEQUENCE [LARGE SCALE GENOMIC DNA]</scope>
    <source>
        <strain evidence="2 3">TWF506</strain>
    </source>
</reference>
<dbReference type="AlphaFoldDB" id="A0AAN8RIK1"/>
<gene>
    <name evidence="2" type="ORF">TWF506_004413</name>
</gene>
<evidence type="ECO:0008006" key="4">
    <source>
        <dbReference type="Google" id="ProtNLM"/>
    </source>
</evidence>